<protein>
    <submittedName>
        <fullName evidence="1">Uncharacterized protein</fullName>
    </submittedName>
</protein>
<name>A0AAV6L1G0_9ERIC</name>
<proteinExistence type="predicted"/>
<organism evidence="1 2">
    <name type="scientific">Rhododendron griersonianum</name>
    <dbReference type="NCBI Taxonomy" id="479676"/>
    <lineage>
        <taxon>Eukaryota</taxon>
        <taxon>Viridiplantae</taxon>
        <taxon>Streptophyta</taxon>
        <taxon>Embryophyta</taxon>
        <taxon>Tracheophyta</taxon>
        <taxon>Spermatophyta</taxon>
        <taxon>Magnoliopsida</taxon>
        <taxon>eudicotyledons</taxon>
        <taxon>Gunneridae</taxon>
        <taxon>Pentapetalae</taxon>
        <taxon>asterids</taxon>
        <taxon>Ericales</taxon>
        <taxon>Ericaceae</taxon>
        <taxon>Ericoideae</taxon>
        <taxon>Rhodoreae</taxon>
        <taxon>Rhododendron</taxon>
    </lineage>
</organism>
<evidence type="ECO:0000313" key="1">
    <source>
        <dbReference type="EMBL" id="KAG5558466.1"/>
    </source>
</evidence>
<accession>A0AAV6L1G0</accession>
<reference evidence="1" key="1">
    <citation type="submission" date="2020-08" db="EMBL/GenBank/DDBJ databases">
        <title>Plant Genome Project.</title>
        <authorList>
            <person name="Zhang R.-G."/>
        </authorList>
    </citation>
    <scope>NUCLEOTIDE SEQUENCE</scope>
    <source>
        <strain evidence="1">WSP0</strain>
        <tissue evidence="1">Leaf</tissue>
    </source>
</reference>
<dbReference type="AlphaFoldDB" id="A0AAV6L1G0"/>
<comment type="caution">
    <text evidence="1">The sequence shown here is derived from an EMBL/GenBank/DDBJ whole genome shotgun (WGS) entry which is preliminary data.</text>
</comment>
<sequence length="56" mass="6685">MEGSMFFRLWWWRHGRLEWQFPWPKRGNSTMSSLNQTVKLSFTLLTQENGTGFMGS</sequence>
<evidence type="ECO:0000313" key="2">
    <source>
        <dbReference type="Proteomes" id="UP000823749"/>
    </source>
</evidence>
<dbReference type="Proteomes" id="UP000823749">
    <property type="component" value="Chromosome 3"/>
</dbReference>
<gene>
    <name evidence="1" type="ORF">RHGRI_008412</name>
</gene>
<keyword evidence="2" id="KW-1185">Reference proteome</keyword>
<dbReference type="EMBL" id="JACTNZ010000003">
    <property type="protein sequence ID" value="KAG5558466.1"/>
    <property type="molecule type" value="Genomic_DNA"/>
</dbReference>